<dbReference type="Pfam" id="PF13539">
    <property type="entry name" value="Peptidase_M15_4"/>
    <property type="match status" value="1"/>
</dbReference>
<dbReference type="EMBL" id="JADCSA010000003">
    <property type="protein sequence ID" value="MBE7323768.1"/>
    <property type="molecule type" value="Genomic_DNA"/>
</dbReference>
<dbReference type="SUPFAM" id="SSF55166">
    <property type="entry name" value="Hedgehog/DD-peptidase"/>
    <property type="match status" value="1"/>
</dbReference>
<evidence type="ECO:0000313" key="2">
    <source>
        <dbReference type="EMBL" id="MBE7323768.1"/>
    </source>
</evidence>
<evidence type="ECO:0000259" key="1">
    <source>
        <dbReference type="Pfam" id="PF13539"/>
    </source>
</evidence>
<dbReference type="RefSeq" id="WP_193637110.1">
    <property type="nucleotide sequence ID" value="NZ_JADCSA010000003.1"/>
</dbReference>
<comment type="caution">
    <text evidence="2">The sequence shown here is derived from an EMBL/GenBank/DDBJ whole genome shotgun (WGS) entry which is preliminary data.</text>
</comment>
<evidence type="ECO:0000313" key="3">
    <source>
        <dbReference type="Proteomes" id="UP000756387"/>
    </source>
</evidence>
<proteinExistence type="predicted"/>
<dbReference type="InterPro" id="IPR039561">
    <property type="entry name" value="Peptidase_M15C"/>
</dbReference>
<reference evidence="2 3" key="1">
    <citation type="submission" date="2020-10" db="EMBL/GenBank/DDBJ databases">
        <title>Nocardioides sp. isolated from sludge.</title>
        <authorList>
            <person name="Zhang X."/>
        </authorList>
    </citation>
    <scope>NUCLEOTIDE SEQUENCE [LARGE SCALE GENOMIC DNA]</scope>
    <source>
        <strain evidence="2 3">Y6</strain>
    </source>
</reference>
<sequence>MDEEVAHRRAAAYRCPGRGLLHATSAAHGEVAGHGRVPARVWRSMVGRSWRKGCPVGRAGLRLVEVNHWNFDGAFTEMHARRIPVRSMHRVDRFGYSRRLGGADDYRSMAADNTSVFNCRGVVGNPSVRSPHSYGRSLDLNPWENPYFSRTGVVPNRWWVHRSHPRVAWRSREHEVVRLLARHGFRWTYGRADAHHFDAVAGAGGGPLRELLSSPECRRTVCH</sequence>
<name>A0ABR9RQD1_9ACTN</name>
<dbReference type="InterPro" id="IPR009045">
    <property type="entry name" value="Zn_M74/Hedgehog-like"/>
</dbReference>
<keyword evidence="3" id="KW-1185">Reference proteome</keyword>
<protein>
    <submittedName>
        <fullName evidence="2">M15 family metallopeptidase</fullName>
    </submittedName>
</protein>
<accession>A0ABR9RQD1</accession>
<dbReference type="Proteomes" id="UP000756387">
    <property type="component" value="Unassembled WGS sequence"/>
</dbReference>
<feature type="domain" description="Peptidase M15C" evidence="1">
    <location>
        <begin position="125"/>
        <end position="198"/>
    </location>
</feature>
<organism evidence="2 3">
    <name type="scientific">Nocardioides malaquae</name>
    <dbReference type="NCBI Taxonomy" id="2773426"/>
    <lineage>
        <taxon>Bacteria</taxon>
        <taxon>Bacillati</taxon>
        <taxon>Actinomycetota</taxon>
        <taxon>Actinomycetes</taxon>
        <taxon>Propionibacteriales</taxon>
        <taxon>Nocardioidaceae</taxon>
        <taxon>Nocardioides</taxon>
    </lineage>
</organism>
<gene>
    <name evidence="2" type="ORF">IEQ44_03780</name>
</gene>